<evidence type="ECO:0000313" key="2">
    <source>
        <dbReference type="Proteomes" id="UP000001502"/>
    </source>
</evidence>
<proteinExistence type="predicted"/>
<sequence>MKTHNRTSGYSTNTAKQYINAKQAIYCLSNELEPQIKFEDNQPTGEVIAYKAWFSQQGLPPFQVKFESEVHLPSYLAIVDFDNLEACEVGYNVYFRAKNVKEVI</sequence>
<dbReference type="Proteomes" id="UP000001502">
    <property type="component" value="Chromosome"/>
</dbReference>
<protein>
    <recommendedName>
        <fullName evidence="3">SuB0782 undefined product 764400:764714 forward MW:11955</fullName>
    </recommendedName>
</protein>
<dbReference type="KEGG" id="scp:HMPREF0833_11824"/>
<accession>F8DHT4</accession>
<reference evidence="2" key="1">
    <citation type="submission" date="2011-06" db="EMBL/GenBank/DDBJ databases">
        <title>Complete sequence of Streptococcus parasanguinis strain ATCC 15912.</title>
        <authorList>
            <person name="Muzny D."/>
            <person name="Qin X."/>
            <person name="Buhay C."/>
            <person name="Dugan-Rocha S."/>
            <person name="Ding Y."/>
            <person name="Chen G."/>
            <person name="Hawes A."/>
            <person name="Holder M."/>
            <person name="Jhangiani S."/>
            <person name="Johnson A."/>
            <person name="Khan Z."/>
            <person name="Li Z."/>
            <person name="Liu W."/>
            <person name="Liu X."/>
            <person name="Perez L."/>
            <person name="Shen H."/>
            <person name="Wang Q."/>
            <person name="Watt J."/>
            <person name="Xi L."/>
            <person name="Xin Y."/>
            <person name="Zhou J."/>
            <person name="Deng J."/>
            <person name="Jiang H."/>
            <person name="Liu Y."/>
            <person name="Qu J."/>
            <person name="Song X.-Z."/>
            <person name="Zhang L."/>
            <person name="Villasana D."/>
            <person name="Johnson A."/>
            <person name="Liu J."/>
            <person name="Liyanage D."/>
            <person name="Lorensuhewa L."/>
            <person name="Robinson T."/>
            <person name="Song A."/>
            <person name="Song B.-B."/>
            <person name="Dinh H."/>
            <person name="Thornton R."/>
            <person name="Coyle M."/>
            <person name="Francisco L."/>
            <person name="Jackson L."/>
            <person name="Javaid M."/>
            <person name="Korchina V."/>
            <person name="Kovar C."/>
            <person name="Mata R."/>
            <person name="Mathew T."/>
            <person name="Ngo R."/>
            <person name="Nguyen L."/>
            <person name="Nguyen N."/>
            <person name="Okwuonu G."/>
            <person name="Ongeri F."/>
            <person name="Pham C."/>
            <person name="Simmons D."/>
            <person name="Wilczek-Boney K."/>
            <person name="Hale W."/>
            <person name="Jakkamsetti A."/>
            <person name="Pham P."/>
            <person name="Ruth R."/>
            <person name="San Lucas F."/>
            <person name="Warren J."/>
            <person name="Zhang J."/>
            <person name="Zhao Z."/>
            <person name="Zhou C."/>
            <person name="Zhu D."/>
            <person name="Lee S."/>
            <person name="Bess C."/>
            <person name="Blankenburg K."/>
            <person name="Forbes L."/>
            <person name="Fu Q."/>
            <person name="Gubbala S."/>
            <person name="Hirani K."/>
            <person name="Jayaseelan J.C."/>
            <person name="Lara F."/>
            <person name="Munidasa M."/>
            <person name="Palculict T."/>
            <person name="Patil S."/>
            <person name="Pu L.-L."/>
            <person name="Saada N."/>
            <person name="Tang L."/>
            <person name="Weissenberger G."/>
            <person name="Zhu Y."/>
            <person name="Hemphill L."/>
            <person name="Shang Y."/>
            <person name="Youmans B."/>
            <person name="Ayvaz T."/>
            <person name="Ross M."/>
            <person name="Santibanez J."/>
            <person name="Aqrawi P."/>
            <person name="Gross S."/>
            <person name="Joshi V."/>
            <person name="Fowler G."/>
            <person name="Nazareth L."/>
            <person name="Reid J."/>
            <person name="Worley K."/>
            <person name="Petrosino J."/>
            <person name="Highlander S."/>
            <person name="Gibbs R."/>
        </authorList>
    </citation>
    <scope>NUCLEOTIDE SEQUENCE [LARGE SCALE GENOMIC DNA]</scope>
    <source>
        <strain evidence="2">ATCC 15912 / DSM 6778 / CIP 104372 / LMG 14537</strain>
    </source>
</reference>
<organism evidence="1 2">
    <name type="scientific">Streptococcus parasanguinis (strain ATCC 15912 / DSM 6778 / CIP 104372 / LMG 14537)</name>
    <dbReference type="NCBI Taxonomy" id="760570"/>
    <lineage>
        <taxon>Bacteria</taxon>
        <taxon>Bacillati</taxon>
        <taxon>Bacillota</taxon>
        <taxon>Bacilli</taxon>
        <taxon>Lactobacillales</taxon>
        <taxon>Streptococcaceae</taxon>
        <taxon>Streptococcus</taxon>
    </lineage>
</organism>
<evidence type="ECO:0000313" key="1">
    <source>
        <dbReference type="EMBL" id="AEH56855.1"/>
    </source>
</evidence>
<dbReference type="RefSeq" id="WP_013904622.1">
    <property type="nucleotide sequence ID" value="NC_015678.1"/>
</dbReference>
<evidence type="ECO:0008006" key="3">
    <source>
        <dbReference type="Google" id="ProtNLM"/>
    </source>
</evidence>
<dbReference type="EMBL" id="CP002843">
    <property type="protein sequence ID" value="AEH56855.1"/>
    <property type="molecule type" value="Genomic_DNA"/>
</dbReference>
<dbReference type="HOGENOM" id="CLU_156617_0_0_9"/>
<name>F8DHT4_STREP</name>
<gene>
    <name evidence="1" type="ordered locus">HMPREF0833_11824</name>
</gene>
<dbReference type="AlphaFoldDB" id="F8DHT4"/>
<dbReference type="GeneID" id="10836374"/>